<sequence>MSRALVHVLELPELQEEVCKLLPRVALFHLSQVSTSWGAAASASLWSFLPGLWPVLHLMPDSSLQCEVDTSLNVSGHPEIGLSLRIDLTGEQWEIVLRRLRYVKRIHFGHDVGDRAVDMSIIAAIQTSLTVKLLFPRLQTITMSTSSPSWLGVGPPHSIAVAGVVITRGRRNSAEVQYLTAAFPQASTFGIACLGYCLRSHITDHTSVLHIHGQTLDVVVAVIGLRPAWCIEELHIHITITTPPQFDGLLSVVTSRCVSTLRLSVIVHEFAEDQRWSLTPAVLRALSTFWLSSLHLQAPMHALIADADLVMSVRSWPNMHELRIVDTSPSPSNVNPDPDPDFGNPGTLASAIRLPLTVVGGTFLRNLLPQLRHFAPGRGRNENAETLSRYFFDHPAVE</sequence>
<dbReference type="Proteomes" id="UP000320762">
    <property type="component" value="Unassembled WGS sequence"/>
</dbReference>
<dbReference type="AlphaFoldDB" id="A0A550C4L6"/>
<evidence type="ECO:0008006" key="3">
    <source>
        <dbReference type="Google" id="ProtNLM"/>
    </source>
</evidence>
<reference evidence="1 2" key="1">
    <citation type="journal article" date="2019" name="New Phytol.">
        <title>Comparative genomics reveals unique wood-decay strategies and fruiting body development in the Schizophyllaceae.</title>
        <authorList>
            <person name="Almasi E."/>
            <person name="Sahu N."/>
            <person name="Krizsan K."/>
            <person name="Balint B."/>
            <person name="Kovacs G.M."/>
            <person name="Kiss B."/>
            <person name="Cseklye J."/>
            <person name="Drula E."/>
            <person name="Henrissat B."/>
            <person name="Nagy I."/>
            <person name="Chovatia M."/>
            <person name="Adam C."/>
            <person name="LaButti K."/>
            <person name="Lipzen A."/>
            <person name="Riley R."/>
            <person name="Grigoriev I.V."/>
            <person name="Nagy L.G."/>
        </authorList>
    </citation>
    <scope>NUCLEOTIDE SEQUENCE [LARGE SCALE GENOMIC DNA]</scope>
    <source>
        <strain evidence="1 2">NL-1724</strain>
    </source>
</reference>
<protein>
    <recommendedName>
        <fullName evidence="3">F-box domain-containing protein</fullName>
    </recommendedName>
</protein>
<evidence type="ECO:0000313" key="1">
    <source>
        <dbReference type="EMBL" id="TRM59738.1"/>
    </source>
</evidence>
<gene>
    <name evidence="1" type="ORF">BD626DRAFT_572411</name>
</gene>
<name>A0A550C4L6_9AGAR</name>
<keyword evidence="2" id="KW-1185">Reference proteome</keyword>
<proteinExistence type="predicted"/>
<dbReference type="EMBL" id="VDMD01000026">
    <property type="protein sequence ID" value="TRM59738.1"/>
    <property type="molecule type" value="Genomic_DNA"/>
</dbReference>
<organism evidence="1 2">
    <name type="scientific">Schizophyllum amplum</name>
    <dbReference type="NCBI Taxonomy" id="97359"/>
    <lineage>
        <taxon>Eukaryota</taxon>
        <taxon>Fungi</taxon>
        <taxon>Dikarya</taxon>
        <taxon>Basidiomycota</taxon>
        <taxon>Agaricomycotina</taxon>
        <taxon>Agaricomycetes</taxon>
        <taxon>Agaricomycetidae</taxon>
        <taxon>Agaricales</taxon>
        <taxon>Schizophyllaceae</taxon>
        <taxon>Schizophyllum</taxon>
    </lineage>
</organism>
<comment type="caution">
    <text evidence="1">The sequence shown here is derived from an EMBL/GenBank/DDBJ whole genome shotgun (WGS) entry which is preliminary data.</text>
</comment>
<accession>A0A550C4L6</accession>
<evidence type="ECO:0000313" key="2">
    <source>
        <dbReference type="Proteomes" id="UP000320762"/>
    </source>
</evidence>